<evidence type="ECO:0000256" key="5">
    <source>
        <dbReference type="SAM" id="Phobius"/>
    </source>
</evidence>
<protein>
    <submittedName>
        <fullName evidence="6">Isoprenylcysteine carboxyl methyltransferase</fullName>
    </submittedName>
</protein>
<feature type="transmembrane region" description="Helical" evidence="5">
    <location>
        <begin position="34"/>
        <end position="51"/>
    </location>
</feature>
<dbReference type="GO" id="GO:0008168">
    <property type="term" value="F:methyltransferase activity"/>
    <property type="evidence" value="ECO:0007669"/>
    <property type="project" value="UniProtKB-KW"/>
</dbReference>
<evidence type="ECO:0000313" key="7">
    <source>
        <dbReference type="Proteomes" id="UP001320148"/>
    </source>
</evidence>
<accession>A0ABN6F361</accession>
<comment type="subcellular location">
    <subcellularLocation>
        <location evidence="1">Endomembrane system</location>
        <topology evidence="1">Multi-pass membrane protein</topology>
    </subcellularLocation>
</comment>
<evidence type="ECO:0000256" key="1">
    <source>
        <dbReference type="ARBA" id="ARBA00004127"/>
    </source>
</evidence>
<evidence type="ECO:0000256" key="3">
    <source>
        <dbReference type="ARBA" id="ARBA00022989"/>
    </source>
</evidence>
<keyword evidence="7" id="KW-1185">Reference proteome</keyword>
<feature type="transmembrane region" description="Helical" evidence="5">
    <location>
        <begin position="86"/>
        <end position="113"/>
    </location>
</feature>
<keyword evidence="4 5" id="KW-0472">Membrane</keyword>
<evidence type="ECO:0000313" key="6">
    <source>
        <dbReference type="EMBL" id="BCS96423.1"/>
    </source>
</evidence>
<evidence type="ECO:0000256" key="4">
    <source>
        <dbReference type="ARBA" id="ARBA00023136"/>
    </source>
</evidence>
<dbReference type="Gene3D" id="1.20.120.1630">
    <property type="match status" value="1"/>
</dbReference>
<dbReference type="Pfam" id="PF04191">
    <property type="entry name" value="PEMT"/>
    <property type="match status" value="1"/>
</dbReference>
<dbReference type="InterPro" id="IPR007318">
    <property type="entry name" value="Phopholipid_MeTrfase"/>
</dbReference>
<dbReference type="Proteomes" id="UP001320148">
    <property type="component" value="Chromosome"/>
</dbReference>
<dbReference type="RefSeq" id="WP_236892737.1">
    <property type="nucleotide sequence ID" value="NZ_AP024488.1"/>
</dbReference>
<keyword evidence="6" id="KW-0489">Methyltransferase</keyword>
<reference evidence="6 7" key="1">
    <citation type="submission" date="2021-02" db="EMBL/GenBank/DDBJ databases">
        <title>Complete genome of Desulfoluna sp. strain ASN36.</title>
        <authorList>
            <person name="Takahashi A."/>
            <person name="Kojima H."/>
            <person name="Fukui M."/>
        </authorList>
    </citation>
    <scope>NUCLEOTIDE SEQUENCE [LARGE SCALE GENOMIC DNA]</scope>
    <source>
        <strain evidence="6 7">ASN36</strain>
    </source>
</reference>
<organism evidence="6 7">
    <name type="scientific">Desulfoluna limicola</name>
    <dbReference type="NCBI Taxonomy" id="2810562"/>
    <lineage>
        <taxon>Bacteria</taxon>
        <taxon>Pseudomonadati</taxon>
        <taxon>Thermodesulfobacteriota</taxon>
        <taxon>Desulfobacteria</taxon>
        <taxon>Desulfobacterales</taxon>
        <taxon>Desulfolunaceae</taxon>
        <taxon>Desulfoluna</taxon>
    </lineage>
</organism>
<feature type="transmembrane region" description="Helical" evidence="5">
    <location>
        <begin position="6"/>
        <end position="25"/>
    </location>
</feature>
<keyword evidence="2 5" id="KW-0812">Transmembrane</keyword>
<proteinExistence type="predicted"/>
<dbReference type="EMBL" id="AP024488">
    <property type="protein sequence ID" value="BCS96423.1"/>
    <property type="molecule type" value="Genomic_DNA"/>
</dbReference>
<keyword evidence="6" id="KW-0808">Transferase</keyword>
<keyword evidence="3 5" id="KW-1133">Transmembrane helix</keyword>
<evidence type="ECO:0000256" key="2">
    <source>
        <dbReference type="ARBA" id="ARBA00022692"/>
    </source>
</evidence>
<name>A0ABN6F361_9BACT</name>
<sequence length="148" mass="17366">MKLRIWPPVWLTFMAILAFFTDRLLPGLRFPGSPFYLAGPILWAPALWLFWHAKQSFHSADTPVHPFRRPRAFVIRGPYAQSRNPMYVVALMVMTGWCATLGNPATLPFIWLLKKALYRFVIRGEEEMLQEMFGESYQGYCQRVPRWI</sequence>
<gene>
    <name evidence="6" type="ORF">DSLASN_20550</name>
</gene>
<dbReference type="GO" id="GO:0032259">
    <property type="term" value="P:methylation"/>
    <property type="evidence" value="ECO:0007669"/>
    <property type="project" value="UniProtKB-KW"/>
</dbReference>